<feature type="region of interest" description="Disordered" evidence="1">
    <location>
        <begin position="1222"/>
        <end position="1274"/>
    </location>
</feature>
<feature type="compositionally biased region" description="Basic and acidic residues" evidence="1">
    <location>
        <begin position="15"/>
        <end position="26"/>
    </location>
</feature>
<feature type="region of interest" description="Disordered" evidence="1">
    <location>
        <begin position="1045"/>
        <end position="1065"/>
    </location>
</feature>
<feature type="compositionally biased region" description="Acidic residues" evidence="1">
    <location>
        <begin position="421"/>
        <end position="431"/>
    </location>
</feature>
<feature type="compositionally biased region" description="Low complexity" evidence="1">
    <location>
        <begin position="369"/>
        <end position="387"/>
    </location>
</feature>
<dbReference type="RefSeq" id="XP_028472426.1">
    <property type="nucleotide sequence ID" value="XM_028619252.1"/>
</dbReference>
<feature type="compositionally biased region" description="Polar residues" evidence="1">
    <location>
        <begin position="388"/>
        <end position="402"/>
    </location>
</feature>
<feature type="region of interest" description="Disordered" evidence="1">
    <location>
        <begin position="1"/>
        <end position="116"/>
    </location>
</feature>
<sequence length="1274" mass="137921">MPPRSRIPRAASFKDLPKNKTDRTENQEIPENSNHDNHDSANRQTNTPNHTRQLRRGLNRPSPPAASSARTRTVRELSNTPSPDDGVNNSPASQIFALTRIPGPSARPTNANANHSSPLAVIDESDVDPDVTHGRAAAPNGTATSLARRGAPTANSAPSAPSSRGPAATRPLATRGRARAGTLSVTASEVRKSLLAADRTPAFLRLQRSPMPASPDSDGADADISNVMSVDSPTAPQQPSPSSSSSESSPPDSPTPASRSRGGNLWTAHDGSADDEAIEDGDRHQETNMSESANDADNDTSNWDLKNGNDTFAVESDHSHELSDASSDHLIPPRPNAPTPRSACGTTRDRRPRLVPMSVADMFDAAGETTAAVSVSGSASTATASSTPDKNPSSSPVTSPEQSTSGASGHATGTSSSGPDIEADQATDAEEILNRMIAELDQPPPRNRSRSQSTCVVPFRPQPSAFEAMRYAITPLPPTPDEIHELEARERDIRQAQVHDDDVVYESGSEKENSPPLVRAREHRPAPSIHPLGSLSHRSSHTHLNDMRARLASSTASTSTTPASPTATAAANRPPALVEPYIPKRLDHRQMFDELDPTPPKSIYDYDNGNTKELARRASTSSLSGVSGAKVSSSTSAANDVPAPATPQSSRKDKGKAKATDEKRERHAPGFDIYRDPPPKARIKETLAWGDGLWSFDRPEKVSPVEVSAYDVIHTRTPEPEPVPAPVVAEEPQPSVQVQDNTSLEWLHRQNPNLPYRDPAEYDDIYEDDDDERSNPRFTLFALTGIEMTTAPLANKDVGVVPLFIKSKSHVRSRSTSSVIFPATDDEETSLVPSRPTKHTFPEVTVEEDDEAALMHATLAAASARTVAEDKREFLKDYNGTLAGRIDMLEEQDTLLDETNELLARLRRIGDHGHWEAPLQTLIAAKKKRDRTRSVRNTTPPPSRDASDDEGDSEDDEDEEQLARPHTRFRIRSEGTREARYRDRPDSDRHIRLRLRSETVSTADTPSLSRSLGTGTSVTFSDITAIDSPFTSPTRPNNLRTLVKSRSSRSLGRVGANPPLTPLTPTSILNLPTECHRHTLASDHLPATPPGKRESNAHHIARLGVPLTPSATPSPERPGNFLRRGSSRRRRSPEDSVYDSPSPRGTTAGSRTSRDMTPASTGDTVPAAAILPPASLTRSNSARTAAVAAAAAEDQQRYRRWGRNRSDERAERVRLRDRLRRIVTPASHPAPPSQTVSPTVAAPALPPKEAPAPSPSEQALTEQSYWCDSDEEKR</sequence>
<feature type="region of interest" description="Disordered" evidence="1">
    <location>
        <begin position="489"/>
        <end position="539"/>
    </location>
</feature>
<feature type="compositionally biased region" description="Polar residues" evidence="1">
    <location>
        <begin position="68"/>
        <end position="93"/>
    </location>
</feature>
<feature type="compositionally biased region" description="Basic and acidic residues" evidence="1">
    <location>
        <begin position="489"/>
        <end position="525"/>
    </location>
</feature>
<feature type="compositionally biased region" description="Low complexity" evidence="1">
    <location>
        <begin position="231"/>
        <end position="261"/>
    </location>
</feature>
<evidence type="ECO:0000313" key="2">
    <source>
        <dbReference type="EMBL" id="RSH77279.1"/>
    </source>
</evidence>
<reference evidence="2 3" key="1">
    <citation type="submission" date="2018-11" db="EMBL/GenBank/DDBJ databases">
        <title>Genome sequence of Apiotrichum porosum DSM 27194.</title>
        <authorList>
            <person name="Aliyu H."/>
            <person name="Gorte O."/>
            <person name="Ochsenreither K."/>
        </authorList>
    </citation>
    <scope>NUCLEOTIDE SEQUENCE [LARGE SCALE GENOMIC DNA]</scope>
    <source>
        <strain evidence="2 3">DSM 27194</strain>
    </source>
</reference>
<feature type="compositionally biased region" description="Pro residues" evidence="1">
    <location>
        <begin position="1244"/>
        <end position="1254"/>
    </location>
</feature>
<feature type="compositionally biased region" description="Polar residues" evidence="1">
    <location>
        <begin position="998"/>
        <end position="1012"/>
    </location>
</feature>
<feature type="compositionally biased region" description="Low complexity" evidence="1">
    <location>
        <begin position="150"/>
        <end position="171"/>
    </location>
</feature>
<feature type="region of interest" description="Disordered" evidence="1">
    <location>
        <begin position="1105"/>
        <end position="1182"/>
    </location>
</feature>
<comment type="caution">
    <text evidence="2">The sequence shown here is derived from an EMBL/GenBank/DDBJ whole genome shotgun (WGS) entry which is preliminary data.</text>
</comment>
<gene>
    <name evidence="2" type="ORF">EHS24_003588</name>
</gene>
<feature type="compositionally biased region" description="Polar residues" evidence="1">
    <location>
        <begin position="287"/>
        <end position="310"/>
    </location>
</feature>
<keyword evidence="3" id="KW-1185">Reference proteome</keyword>
<proteinExistence type="predicted"/>
<feature type="compositionally biased region" description="Polar residues" evidence="1">
    <location>
        <begin position="107"/>
        <end position="116"/>
    </location>
</feature>
<feature type="region of interest" description="Disordered" evidence="1">
    <location>
        <begin position="926"/>
        <end position="1012"/>
    </location>
</feature>
<evidence type="ECO:0000256" key="1">
    <source>
        <dbReference type="SAM" id="MobiDB-lite"/>
    </source>
</evidence>
<feature type="compositionally biased region" description="Basic and acidic residues" evidence="1">
    <location>
        <begin position="971"/>
        <end position="990"/>
    </location>
</feature>
<feature type="compositionally biased region" description="Low complexity" evidence="1">
    <location>
        <begin position="552"/>
        <end position="571"/>
    </location>
</feature>
<feature type="region of interest" description="Disordered" evidence="1">
    <location>
        <begin position="551"/>
        <end position="576"/>
    </location>
</feature>
<feature type="region of interest" description="Disordered" evidence="1">
    <location>
        <begin position="616"/>
        <end position="678"/>
    </location>
</feature>
<dbReference type="AlphaFoldDB" id="A0A427XED8"/>
<dbReference type="Proteomes" id="UP000279236">
    <property type="component" value="Unassembled WGS sequence"/>
</dbReference>
<feature type="compositionally biased region" description="Acidic residues" evidence="1">
    <location>
        <begin position="947"/>
        <end position="960"/>
    </location>
</feature>
<feature type="compositionally biased region" description="Basic and acidic residues" evidence="1">
    <location>
        <begin position="650"/>
        <end position="678"/>
    </location>
</feature>
<feature type="region of interest" description="Disordered" evidence="1">
    <location>
        <begin position="205"/>
        <end position="461"/>
    </location>
</feature>
<feature type="region of interest" description="Disordered" evidence="1">
    <location>
        <begin position="129"/>
        <end position="184"/>
    </location>
</feature>
<dbReference type="EMBL" id="RSCE01000017">
    <property type="protein sequence ID" value="RSH77279.1"/>
    <property type="molecule type" value="Genomic_DNA"/>
</dbReference>
<feature type="compositionally biased region" description="Polar residues" evidence="1">
    <location>
        <begin position="42"/>
        <end position="51"/>
    </location>
</feature>
<dbReference type="GeneID" id="39588131"/>
<evidence type="ECO:0000313" key="3">
    <source>
        <dbReference type="Proteomes" id="UP000279236"/>
    </source>
</evidence>
<organism evidence="2 3">
    <name type="scientific">Apiotrichum porosum</name>
    <dbReference type="NCBI Taxonomy" id="105984"/>
    <lineage>
        <taxon>Eukaryota</taxon>
        <taxon>Fungi</taxon>
        <taxon>Dikarya</taxon>
        <taxon>Basidiomycota</taxon>
        <taxon>Agaricomycotina</taxon>
        <taxon>Tremellomycetes</taxon>
        <taxon>Trichosporonales</taxon>
        <taxon>Trichosporonaceae</taxon>
        <taxon>Apiotrichum</taxon>
    </lineage>
</organism>
<feature type="compositionally biased region" description="Low complexity" evidence="1">
    <location>
        <begin position="403"/>
        <end position="418"/>
    </location>
</feature>
<feature type="compositionally biased region" description="Basic and acidic residues" evidence="1">
    <location>
        <begin position="315"/>
        <end position="327"/>
    </location>
</feature>
<name>A0A427XED8_9TREE</name>
<feature type="compositionally biased region" description="Polar residues" evidence="1">
    <location>
        <begin position="618"/>
        <end position="638"/>
    </location>
</feature>
<protein>
    <submittedName>
        <fullName evidence="2">Uncharacterized protein</fullName>
    </submittedName>
</protein>
<accession>A0A427XED8</accession>